<keyword evidence="2" id="KW-0408">Iron</keyword>
<organism evidence="4 5">
    <name type="scientific">Cellvibrio zantedeschiae</name>
    <dbReference type="NCBI Taxonomy" id="1237077"/>
    <lineage>
        <taxon>Bacteria</taxon>
        <taxon>Pseudomonadati</taxon>
        <taxon>Pseudomonadota</taxon>
        <taxon>Gammaproteobacteria</taxon>
        <taxon>Cellvibrionales</taxon>
        <taxon>Cellvibrionaceae</taxon>
        <taxon>Cellvibrio</taxon>
    </lineage>
</organism>
<evidence type="ECO:0000259" key="3">
    <source>
        <dbReference type="Pfam" id="PF06155"/>
    </source>
</evidence>
<reference evidence="5" key="1">
    <citation type="journal article" date="2019" name="Int. J. Syst. Evol. Microbiol.">
        <title>The Global Catalogue of Microorganisms (GCM) 10K type strain sequencing project: providing services to taxonomists for standard genome sequencing and annotation.</title>
        <authorList>
            <consortium name="The Broad Institute Genomics Platform"/>
            <consortium name="The Broad Institute Genome Sequencing Center for Infectious Disease"/>
            <person name="Wu L."/>
            <person name="Ma J."/>
        </authorList>
    </citation>
    <scope>NUCLEOTIDE SEQUENCE [LARGE SCALE GENOMIC DNA]</scope>
    <source>
        <strain evidence="5">KCTC 32239</strain>
    </source>
</reference>
<comment type="caution">
    <text evidence="4">The sequence shown here is derived from an EMBL/GenBank/DDBJ whole genome shotgun (WGS) entry which is preliminary data.</text>
</comment>
<proteinExistence type="predicted"/>
<dbReference type="Gene3D" id="3.30.2020.30">
    <property type="match status" value="1"/>
</dbReference>
<dbReference type="RefSeq" id="WP_229837619.1">
    <property type="nucleotide sequence ID" value="NZ_BMYZ01000001.1"/>
</dbReference>
<dbReference type="PANTHER" id="PTHR35303">
    <property type="entry name" value="OS02G0197800 PROTEIN"/>
    <property type="match status" value="1"/>
</dbReference>
<evidence type="ECO:0000313" key="4">
    <source>
        <dbReference type="EMBL" id="GGY68622.1"/>
    </source>
</evidence>
<protein>
    <recommendedName>
        <fullName evidence="3">Gamma-butyrobetaine hydroxylase-like N-terminal domain-containing protein</fullName>
    </recommendedName>
</protein>
<dbReference type="InterPro" id="IPR010376">
    <property type="entry name" value="GBBH-like_N"/>
</dbReference>
<feature type="domain" description="Gamma-butyrobetaine hydroxylase-like N-terminal" evidence="3">
    <location>
        <begin position="12"/>
        <end position="90"/>
    </location>
</feature>
<dbReference type="Proteomes" id="UP000619761">
    <property type="component" value="Unassembled WGS sequence"/>
</dbReference>
<evidence type="ECO:0000256" key="1">
    <source>
        <dbReference type="ARBA" id="ARBA00022723"/>
    </source>
</evidence>
<sequence length="97" mass="11314">MIFAPQKIHNAHLEQQLVICWRDGQEHRFSYGELRAACRCATCRAEQVRGHLVLRDADLKIKKINNLGQGLQFVFSDGHERGVYPWQYMYELGSRPL</sequence>
<keyword evidence="1" id="KW-0479">Metal-binding</keyword>
<evidence type="ECO:0000256" key="2">
    <source>
        <dbReference type="ARBA" id="ARBA00023004"/>
    </source>
</evidence>
<evidence type="ECO:0000313" key="5">
    <source>
        <dbReference type="Proteomes" id="UP000619761"/>
    </source>
</evidence>
<dbReference type="InterPro" id="IPR038492">
    <property type="entry name" value="GBBH-like_N_sf"/>
</dbReference>
<name>A0ABQ3AVI4_9GAMM</name>
<accession>A0ABQ3AVI4</accession>
<gene>
    <name evidence="4" type="ORF">GCM10011613_11080</name>
</gene>
<dbReference type="Pfam" id="PF06155">
    <property type="entry name" value="GBBH-like_N"/>
    <property type="match status" value="1"/>
</dbReference>
<dbReference type="EMBL" id="BMYZ01000001">
    <property type="protein sequence ID" value="GGY68622.1"/>
    <property type="molecule type" value="Genomic_DNA"/>
</dbReference>
<dbReference type="PANTHER" id="PTHR35303:SF8">
    <property type="entry name" value="GAMMA-BUTYROBETAINE HYDROXYLASE-LIKE N-TERMINAL DOMAIN-CONTAINING PROTEIN"/>
    <property type="match status" value="1"/>
</dbReference>
<keyword evidence="5" id="KW-1185">Reference proteome</keyword>